<feature type="region of interest" description="Disordered" evidence="2">
    <location>
        <begin position="108"/>
        <end position="150"/>
    </location>
</feature>
<evidence type="ECO:0000313" key="3">
    <source>
        <dbReference type="EMBL" id="GAV50881.1"/>
    </source>
</evidence>
<dbReference type="EMBL" id="BDGX01000030">
    <property type="protein sequence ID" value="GAV50881.1"/>
    <property type="molecule type" value="Genomic_DNA"/>
</dbReference>
<dbReference type="AlphaFoldDB" id="A0A1Q3A5F8"/>
<protein>
    <submittedName>
        <fullName evidence="3">Uncharacterized protein</fullName>
    </submittedName>
</protein>
<gene>
    <name evidence="3" type="ORF">ZYGR_0AD00640</name>
</gene>
<dbReference type="Proteomes" id="UP000187013">
    <property type="component" value="Unassembled WGS sequence"/>
</dbReference>
<accession>A0A1Q3A5F8</accession>
<feature type="region of interest" description="Disordered" evidence="2">
    <location>
        <begin position="164"/>
        <end position="190"/>
    </location>
</feature>
<feature type="compositionally biased region" description="Basic and acidic residues" evidence="2">
    <location>
        <begin position="180"/>
        <end position="190"/>
    </location>
</feature>
<evidence type="ECO:0000256" key="1">
    <source>
        <dbReference type="SAM" id="Coils"/>
    </source>
</evidence>
<organism evidence="3 4">
    <name type="scientific">Zygosaccharomyces rouxii</name>
    <dbReference type="NCBI Taxonomy" id="4956"/>
    <lineage>
        <taxon>Eukaryota</taxon>
        <taxon>Fungi</taxon>
        <taxon>Dikarya</taxon>
        <taxon>Ascomycota</taxon>
        <taxon>Saccharomycotina</taxon>
        <taxon>Saccharomycetes</taxon>
        <taxon>Saccharomycetales</taxon>
        <taxon>Saccharomycetaceae</taxon>
        <taxon>Zygosaccharomyces</taxon>
    </lineage>
</organism>
<evidence type="ECO:0000313" key="4">
    <source>
        <dbReference type="Proteomes" id="UP000187013"/>
    </source>
</evidence>
<keyword evidence="1" id="KW-0175">Coiled coil</keyword>
<dbReference type="OrthoDB" id="4026704at2759"/>
<proteinExistence type="predicted"/>
<comment type="caution">
    <text evidence="3">The sequence shown here is derived from an EMBL/GenBank/DDBJ whole genome shotgun (WGS) entry which is preliminary data.</text>
</comment>
<reference evidence="3 4" key="1">
    <citation type="submission" date="2016-08" db="EMBL/GenBank/DDBJ databases">
        <title>Draft genome sequence of allopolyploid Zygosaccharomyces rouxii.</title>
        <authorList>
            <person name="Watanabe J."/>
            <person name="Uehara K."/>
            <person name="Mogi Y."/>
            <person name="Tsukioka Y."/>
        </authorList>
    </citation>
    <scope>NUCLEOTIDE SEQUENCE [LARGE SCALE GENOMIC DNA]</scope>
    <source>
        <strain evidence="3 4">NBRC 110957</strain>
    </source>
</reference>
<feature type="region of interest" description="Disordered" evidence="2">
    <location>
        <begin position="1"/>
        <end position="22"/>
    </location>
</feature>
<evidence type="ECO:0000256" key="2">
    <source>
        <dbReference type="SAM" id="MobiDB-lite"/>
    </source>
</evidence>
<feature type="coiled-coil region" evidence="1">
    <location>
        <begin position="33"/>
        <end position="60"/>
    </location>
</feature>
<feature type="region of interest" description="Disordered" evidence="2">
    <location>
        <begin position="63"/>
        <end position="89"/>
    </location>
</feature>
<name>A0A1Q3A5F8_ZYGRO</name>
<sequence length="190" mass="20994">MSLSMEKKHLQPVLRSPHNNRKLSCEEIIDEMEKEQDAAVVRLLREVDRLKAENLQLRKQIHSNSFASSNGSGSGSSRQSSQFSNESPLGVDSEYHYMLPSHRSSLARGTSLQGASTFHPIDTSIPTQTVQRKRGASITSPRTSMLSVDSSPVCNGEVVDPLHDVPRPWSGAGGGSPAEAARRWQEYRIR</sequence>
<feature type="compositionally biased region" description="Polar residues" evidence="2">
    <location>
        <begin position="137"/>
        <end position="150"/>
    </location>
</feature>
<dbReference type="eggNOG" id="ENOG502SBUT">
    <property type="taxonomic scope" value="Eukaryota"/>
</dbReference>
<feature type="compositionally biased region" description="Low complexity" evidence="2">
    <location>
        <begin position="63"/>
        <end position="87"/>
    </location>
</feature>